<dbReference type="NCBIfam" id="NF004012">
    <property type="entry name" value="PRK05477.1-2"/>
    <property type="match status" value="1"/>
</dbReference>
<comment type="similarity">
    <text evidence="1 10">Belongs to the GatB/GatE family. GatB subfamily.</text>
</comment>
<dbReference type="RefSeq" id="WP_188542354.1">
    <property type="nucleotide sequence ID" value="NZ_BMFT01000006.1"/>
</dbReference>
<dbReference type="SUPFAM" id="SSF55931">
    <property type="entry name" value="Glutamine synthetase/guanido kinase"/>
    <property type="match status" value="1"/>
</dbReference>
<reference evidence="13" key="1">
    <citation type="journal article" date="2019" name="Int. J. Syst. Evol. Microbiol.">
        <title>The Global Catalogue of Microorganisms (GCM) 10K type strain sequencing project: providing services to taxonomists for standard genome sequencing and annotation.</title>
        <authorList>
            <consortium name="The Broad Institute Genomics Platform"/>
            <consortium name="The Broad Institute Genome Sequencing Center for Infectious Disease"/>
            <person name="Wu L."/>
            <person name="Ma J."/>
        </authorList>
    </citation>
    <scope>NUCLEOTIDE SEQUENCE [LARGE SCALE GENOMIC DNA]</scope>
    <source>
        <strain evidence="13">CGMCC 1.12769</strain>
    </source>
</reference>
<name>A0ABQ1YU22_9BACL</name>
<evidence type="ECO:0000256" key="6">
    <source>
        <dbReference type="ARBA" id="ARBA00022917"/>
    </source>
</evidence>
<evidence type="ECO:0000256" key="5">
    <source>
        <dbReference type="ARBA" id="ARBA00022840"/>
    </source>
</evidence>
<evidence type="ECO:0000256" key="9">
    <source>
        <dbReference type="ARBA" id="ARBA00047913"/>
    </source>
</evidence>
<dbReference type="InterPro" id="IPR018027">
    <property type="entry name" value="Asn/Gln_amidotransferase"/>
</dbReference>
<dbReference type="InterPro" id="IPR017958">
    <property type="entry name" value="Gln-tRNA_amidoTrfase_suB_CS"/>
</dbReference>
<dbReference type="Gene3D" id="1.10.10.410">
    <property type="match status" value="1"/>
</dbReference>
<organism evidence="12 13">
    <name type="scientific">Paenibacillus segetis</name>
    <dbReference type="NCBI Taxonomy" id="1325360"/>
    <lineage>
        <taxon>Bacteria</taxon>
        <taxon>Bacillati</taxon>
        <taxon>Bacillota</taxon>
        <taxon>Bacilli</taxon>
        <taxon>Bacillales</taxon>
        <taxon>Paenibacillaceae</taxon>
        <taxon>Paenibacillus</taxon>
    </lineage>
</organism>
<evidence type="ECO:0000256" key="3">
    <source>
        <dbReference type="ARBA" id="ARBA00022598"/>
    </source>
</evidence>
<evidence type="ECO:0000256" key="2">
    <source>
        <dbReference type="ARBA" id="ARBA00011123"/>
    </source>
</evidence>
<dbReference type="EMBL" id="BMFT01000006">
    <property type="protein sequence ID" value="GGH38807.1"/>
    <property type="molecule type" value="Genomic_DNA"/>
</dbReference>
<sequence>MSTSKYETVIGLEVHVELHTKSKIFCGCSTEFGAPPNSHTCPVCLGHPGVLPVLNAQAVDYAMKAAMALNCEIGDVSKFDRKNYFYPDSPKAYQISQFDQPIGLNGYIDIEVDGQTKRIGITRLHLEEDAGKLTHIDGGYASLVDFNRVGTPLVEIVSEPDISSPEEAKAYLEKLRAIMQYCDVSDVKMEEGSMRCDANISLRPYGQKELGTRAELKNMNSFRGVLRGLEYEQFRQGEILDEGGIVVQETRRWDETQGKTFSMRSKEAAHDYRYFPDPDLVTLHIDQAWKDRIKASIPELPDARKARYTTELGLPSYDAEVITSSKPLADLFENSLQYTSDAKAVSNWIMGDLLGYLNSTGQELAEVKLSGQGLGEMIGLIEKGTISSKIAKTVFKEMLTSGKLPGQVVEEQGLVQISDEGAILAIVNEVIADNPASVEDYKAGKDKAIGFLVGQVMKRSKGKANPGLANKLLVEALKG</sequence>
<keyword evidence="13" id="KW-1185">Reference proteome</keyword>
<dbReference type="InterPro" id="IPR023168">
    <property type="entry name" value="GatB_Yqey_C_2"/>
</dbReference>
<gene>
    <name evidence="10 12" type="primary">gatB</name>
    <name evidence="12" type="ORF">GCM10008013_47130</name>
</gene>
<dbReference type="NCBIfam" id="TIGR00133">
    <property type="entry name" value="gatB"/>
    <property type="match status" value="1"/>
</dbReference>
<dbReference type="Pfam" id="PF02637">
    <property type="entry name" value="GatB_Yqey"/>
    <property type="match status" value="1"/>
</dbReference>
<dbReference type="EC" id="6.3.5.-" evidence="10"/>
<evidence type="ECO:0000256" key="1">
    <source>
        <dbReference type="ARBA" id="ARBA00005306"/>
    </source>
</evidence>
<dbReference type="Pfam" id="PF02934">
    <property type="entry name" value="GatB_N"/>
    <property type="match status" value="1"/>
</dbReference>
<evidence type="ECO:0000259" key="11">
    <source>
        <dbReference type="SMART" id="SM00845"/>
    </source>
</evidence>
<dbReference type="SUPFAM" id="SSF89095">
    <property type="entry name" value="GatB/YqeY motif"/>
    <property type="match status" value="1"/>
</dbReference>
<dbReference type="Proteomes" id="UP000659344">
    <property type="component" value="Unassembled WGS sequence"/>
</dbReference>
<dbReference type="PANTHER" id="PTHR11659:SF0">
    <property type="entry name" value="GLUTAMYL-TRNA(GLN) AMIDOTRANSFERASE SUBUNIT B, MITOCHONDRIAL"/>
    <property type="match status" value="1"/>
</dbReference>
<evidence type="ECO:0000256" key="10">
    <source>
        <dbReference type="HAMAP-Rule" id="MF_00121"/>
    </source>
</evidence>
<dbReference type="PROSITE" id="PS01234">
    <property type="entry name" value="GATB"/>
    <property type="match status" value="1"/>
</dbReference>
<comment type="subunit">
    <text evidence="2 10">Heterotrimer of A, B and C subunits.</text>
</comment>
<proteinExistence type="inferred from homology"/>
<evidence type="ECO:0000313" key="12">
    <source>
        <dbReference type="EMBL" id="GGH38807.1"/>
    </source>
</evidence>
<dbReference type="PANTHER" id="PTHR11659">
    <property type="entry name" value="GLUTAMYL-TRNA GLN AMIDOTRANSFERASE SUBUNIT B MITOCHONDRIAL AND PROKARYOTIC PET112-RELATED"/>
    <property type="match status" value="1"/>
</dbReference>
<keyword evidence="5 10" id="KW-0067">ATP-binding</keyword>
<dbReference type="InterPro" id="IPR014746">
    <property type="entry name" value="Gln_synth/guanido_kin_cat_dom"/>
</dbReference>
<dbReference type="InterPro" id="IPR042114">
    <property type="entry name" value="GatB_C_1"/>
</dbReference>
<comment type="catalytic activity">
    <reaction evidence="8 10">
        <text>L-aspartyl-tRNA(Asn) + L-glutamine + ATP + H2O = L-asparaginyl-tRNA(Asn) + L-glutamate + ADP + phosphate + 2 H(+)</text>
        <dbReference type="Rhea" id="RHEA:14513"/>
        <dbReference type="Rhea" id="RHEA-COMP:9674"/>
        <dbReference type="Rhea" id="RHEA-COMP:9677"/>
        <dbReference type="ChEBI" id="CHEBI:15377"/>
        <dbReference type="ChEBI" id="CHEBI:15378"/>
        <dbReference type="ChEBI" id="CHEBI:29985"/>
        <dbReference type="ChEBI" id="CHEBI:30616"/>
        <dbReference type="ChEBI" id="CHEBI:43474"/>
        <dbReference type="ChEBI" id="CHEBI:58359"/>
        <dbReference type="ChEBI" id="CHEBI:78515"/>
        <dbReference type="ChEBI" id="CHEBI:78516"/>
        <dbReference type="ChEBI" id="CHEBI:456216"/>
    </reaction>
</comment>
<evidence type="ECO:0000256" key="4">
    <source>
        <dbReference type="ARBA" id="ARBA00022741"/>
    </source>
</evidence>
<dbReference type="InterPro" id="IPR004413">
    <property type="entry name" value="GatB"/>
</dbReference>
<keyword evidence="6 10" id="KW-0648">Protein biosynthesis</keyword>
<protein>
    <recommendedName>
        <fullName evidence="10">Aspartyl/glutamyl-tRNA(Asn/Gln) amidotransferase subunit B</fullName>
        <shortName evidence="10">Asp/Glu-ADT subunit B</shortName>
        <ecNumber evidence="10">6.3.5.-</ecNumber>
    </recommendedName>
</protein>
<dbReference type="NCBIfam" id="NF004011">
    <property type="entry name" value="PRK05477.1-1"/>
    <property type="match status" value="1"/>
</dbReference>
<dbReference type="InterPro" id="IPR017959">
    <property type="entry name" value="Asn/Gln-tRNA_amidoTrfase_suB/E"/>
</dbReference>
<evidence type="ECO:0000256" key="8">
    <source>
        <dbReference type="ARBA" id="ARBA00047380"/>
    </source>
</evidence>
<dbReference type="Gene3D" id="1.10.150.380">
    <property type="entry name" value="GatB domain, N-terminal subdomain"/>
    <property type="match status" value="1"/>
</dbReference>
<accession>A0ABQ1YU22</accession>
<comment type="function">
    <text evidence="7 10">Allows the formation of correctly charged Asn-tRNA(Asn) or Gln-tRNA(Gln) through the transamidation of misacylated Asp-tRNA(Asn) or Glu-tRNA(Gln) in organisms which lack either or both of asparaginyl-tRNA or glutaminyl-tRNA synthetases. The reaction takes place in the presence of glutamine and ATP through an activated phospho-Asp-tRNA(Asn) or phospho-Glu-tRNA(Gln).</text>
</comment>
<dbReference type="HAMAP" id="MF_00121">
    <property type="entry name" value="GatB"/>
    <property type="match status" value="1"/>
</dbReference>
<dbReference type="InterPro" id="IPR003789">
    <property type="entry name" value="Asn/Gln_tRNA_amidoTrase-B-like"/>
</dbReference>
<dbReference type="InterPro" id="IPR006075">
    <property type="entry name" value="Asn/Gln-tRNA_Trfase_suB/E_cat"/>
</dbReference>
<evidence type="ECO:0000313" key="13">
    <source>
        <dbReference type="Proteomes" id="UP000659344"/>
    </source>
</evidence>
<comment type="caution">
    <text evidence="12">The sequence shown here is derived from an EMBL/GenBank/DDBJ whole genome shotgun (WGS) entry which is preliminary data.</text>
</comment>
<feature type="domain" description="Asn/Gln amidotransferase" evidence="11">
    <location>
        <begin position="330"/>
        <end position="477"/>
    </location>
</feature>
<dbReference type="SMART" id="SM00845">
    <property type="entry name" value="GatB_Yqey"/>
    <property type="match status" value="1"/>
</dbReference>
<keyword evidence="3 10" id="KW-0436">Ligase</keyword>
<comment type="catalytic activity">
    <reaction evidence="9 10">
        <text>L-glutamyl-tRNA(Gln) + L-glutamine + ATP + H2O = L-glutaminyl-tRNA(Gln) + L-glutamate + ADP + phosphate + H(+)</text>
        <dbReference type="Rhea" id="RHEA:17521"/>
        <dbReference type="Rhea" id="RHEA-COMP:9681"/>
        <dbReference type="Rhea" id="RHEA-COMP:9684"/>
        <dbReference type="ChEBI" id="CHEBI:15377"/>
        <dbReference type="ChEBI" id="CHEBI:15378"/>
        <dbReference type="ChEBI" id="CHEBI:29985"/>
        <dbReference type="ChEBI" id="CHEBI:30616"/>
        <dbReference type="ChEBI" id="CHEBI:43474"/>
        <dbReference type="ChEBI" id="CHEBI:58359"/>
        <dbReference type="ChEBI" id="CHEBI:78520"/>
        <dbReference type="ChEBI" id="CHEBI:78521"/>
        <dbReference type="ChEBI" id="CHEBI:456216"/>
    </reaction>
</comment>
<evidence type="ECO:0000256" key="7">
    <source>
        <dbReference type="ARBA" id="ARBA00024799"/>
    </source>
</evidence>
<keyword evidence="4 10" id="KW-0547">Nucleotide-binding</keyword>
<dbReference type="NCBIfam" id="NF004014">
    <property type="entry name" value="PRK05477.1-4"/>
    <property type="match status" value="1"/>
</dbReference>